<dbReference type="GO" id="GO:0005230">
    <property type="term" value="F:extracellular ligand-gated monoatomic ion channel activity"/>
    <property type="evidence" value="ECO:0007669"/>
    <property type="project" value="InterPro"/>
</dbReference>
<dbReference type="Gene3D" id="2.70.170.10">
    <property type="entry name" value="Neurotransmitter-gated ion-channel ligand-binding domain"/>
    <property type="match status" value="1"/>
</dbReference>
<feature type="transmembrane region" description="Helical" evidence="11">
    <location>
        <begin position="269"/>
        <end position="286"/>
    </location>
</feature>
<dbReference type="PRINTS" id="PR00253">
    <property type="entry name" value="GABAARECEPTR"/>
</dbReference>
<dbReference type="Pfam" id="PF02931">
    <property type="entry name" value="Neur_chan_LBD"/>
    <property type="match status" value="1"/>
</dbReference>
<dbReference type="AlphaFoldDB" id="A0A2S1WM69"/>
<dbReference type="GO" id="GO:0005886">
    <property type="term" value="C:plasma membrane"/>
    <property type="evidence" value="ECO:0007669"/>
    <property type="project" value="UniProtKB-SubCell"/>
</dbReference>
<protein>
    <submittedName>
        <fullName evidence="14">Putative GABA receptor 3</fullName>
    </submittedName>
</protein>
<dbReference type="InterPro" id="IPR006202">
    <property type="entry name" value="Neur_chan_lig-bd"/>
</dbReference>
<feature type="transmembrane region" description="Helical" evidence="11">
    <location>
        <begin position="301"/>
        <end position="324"/>
    </location>
</feature>
<evidence type="ECO:0000259" key="12">
    <source>
        <dbReference type="Pfam" id="PF02931"/>
    </source>
</evidence>
<evidence type="ECO:0000259" key="13">
    <source>
        <dbReference type="Pfam" id="PF02932"/>
    </source>
</evidence>
<keyword evidence="9 11" id="KW-0472">Membrane</keyword>
<evidence type="ECO:0000256" key="2">
    <source>
        <dbReference type="ARBA" id="ARBA00004236"/>
    </source>
</evidence>
<dbReference type="GO" id="GO:0004888">
    <property type="term" value="F:transmembrane signaling receptor activity"/>
    <property type="evidence" value="ECO:0007669"/>
    <property type="project" value="InterPro"/>
</dbReference>
<dbReference type="Pfam" id="PF02932">
    <property type="entry name" value="Neur_chan_memb"/>
    <property type="match status" value="1"/>
</dbReference>
<dbReference type="CDD" id="cd18991">
    <property type="entry name" value="LGIC_ECD_GlyR"/>
    <property type="match status" value="1"/>
</dbReference>
<keyword evidence="5 11" id="KW-0812">Transmembrane</keyword>
<feature type="signal peptide" evidence="11">
    <location>
        <begin position="1"/>
        <end position="17"/>
    </location>
</feature>
<keyword evidence="3 11" id="KW-0813">Transport</keyword>
<dbReference type="SUPFAM" id="SSF90112">
    <property type="entry name" value="Neurotransmitter-gated ion-channel transmembrane pore"/>
    <property type="match status" value="1"/>
</dbReference>
<dbReference type="InterPro" id="IPR038050">
    <property type="entry name" value="Neuro_actylchol_rec"/>
</dbReference>
<feature type="chain" id="PRO_5022249677" evidence="11">
    <location>
        <begin position="18"/>
        <end position="401"/>
    </location>
</feature>
<evidence type="ECO:0000256" key="3">
    <source>
        <dbReference type="ARBA" id="ARBA00022448"/>
    </source>
</evidence>
<dbReference type="Gene3D" id="1.20.58.390">
    <property type="entry name" value="Neurotransmitter-gated ion-channel transmembrane domain"/>
    <property type="match status" value="1"/>
</dbReference>
<organism evidence="14">
    <name type="scientific">Hirudo verbana</name>
    <dbReference type="NCBI Taxonomy" id="311461"/>
    <lineage>
        <taxon>Eukaryota</taxon>
        <taxon>Metazoa</taxon>
        <taxon>Spiralia</taxon>
        <taxon>Lophotrochozoa</taxon>
        <taxon>Annelida</taxon>
        <taxon>Clitellata</taxon>
        <taxon>Hirudinea</taxon>
        <taxon>Hirudinida</taxon>
        <taxon>Hirudiniformes</taxon>
        <taxon>Hirudinidae</taxon>
        <taxon>Hirudo</taxon>
    </lineage>
</organism>
<dbReference type="NCBIfam" id="TIGR00860">
    <property type="entry name" value="LIC"/>
    <property type="match status" value="1"/>
</dbReference>
<dbReference type="InterPro" id="IPR006029">
    <property type="entry name" value="Neurotrans-gated_channel_TM"/>
</dbReference>
<evidence type="ECO:0000256" key="9">
    <source>
        <dbReference type="ARBA" id="ARBA00023136"/>
    </source>
</evidence>
<feature type="transmembrane region" description="Helical" evidence="11">
    <location>
        <begin position="236"/>
        <end position="262"/>
    </location>
</feature>
<evidence type="ECO:0000313" key="14">
    <source>
        <dbReference type="EMBL" id="AWJ68185.1"/>
    </source>
</evidence>
<evidence type="ECO:0000256" key="5">
    <source>
        <dbReference type="ARBA" id="ARBA00022692"/>
    </source>
</evidence>
<comment type="similarity">
    <text evidence="11">Belongs to the ligand-gated ion channel (TC 1.A.9) family.</text>
</comment>
<evidence type="ECO:0000256" key="1">
    <source>
        <dbReference type="ARBA" id="ARBA00004141"/>
    </source>
</evidence>
<dbReference type="EMBL" id="MG973332">
    <property type="protein sequence ID" value="AWJ68185.1"/>
    <property type="molecule type" value="mRNA"/>
</dbReference>
<keyword evidence="8 11" id="KW-0406">Ion transport</keyword>
<keyword evidence="14" id="KW-0675">Receptor</keyword>
<dbReference type="InterPro" id="IPR036734">
    <property type="entry name" value="Neur_chan_lig-bd_sf"/>
</dbReference>
<evidence type="ECO:0000256" key="8">
    <source>
        <dbReference type="ARBA" id="ARBA00023065"/>
    </source>
</evidence>
<evidence type="ECO:0000256" key="4">
    <source>
        <dbReference type="ARBA" id="ARBA00022475"/>
    </source>
</evidence>
<evidence type="ECO:0000256" key="7">
    <source>
        <dbReference type="ARBA" id="ARBA00022989"/>
    </source>
</evidence>
<reference evidence="14" key="1">
    <citation type="submission" date="2018-02" db="EMBL/GenBank/DDBJ databases">
        <title>Hirudo verbana central nervous system transcriptome analysis of ion channel and receptor content.</title>
        <authorList>
            <person name="Northcutt A.J."/>
            <person name="Schulz D.J."/>
            <person name="Mesce K.A."/>
        </authorList>
    </citation>
    <scope>NUCLEOTIDE SEQUENCE</scope>
</reference>
<name>A0A2S1WM69_9ANNE</name>
<evidence type="ECO:0000256" key="10">
    <source>
        <dbReference type="ARBA" id="ARBA00023303"/>
    </source>
</evidence>
<dbReference type="PRINTS" id="PR00252">
    <property type="entry name" value="NRIONCHANNEL"/>
</dbReference>
<sequence>MFHRLLLLLILLKLTGGYLNDKVTFKHSGQHIVTKRLLENYSKEVLPRLDVPTQVKLGIYVNSFYSISEQTMDYSVILYLRQSWVDPRLSFKSPDGKLFQMKMGEYYWQNIWIPDVFFRNEKKASYHDITVPNRLLRINSTGAIWYTIKISATLSCPMRFEKYPLDTQRCPLLFESFGYSTKAVNFTWLDNPVDVDKGLQLPQFSLVDKKYHDCTQNYTTGTHSCISIEFVLHRDIGYFIIQVYVPSMLIVILSWVSFWISIDAHPARVSLGLLTVLTTTTMSGGARESLPRVSYIKAIDIWMIVCLTFVFASLLEYAVVNVLARQVRASALIEENDPASKELLKIKKNKKRLGQKKLCFAQIDSNRKRARQVDKFSRKAFPICFIIFNIVYWIAYTTRSN</sequence>
<dbReference type="InterPro" id="IPR006201">
    <property type="entry name" value="Neur_channel"/>
</dbReference>
<comment type="subcellular location">
    <subcellularLocation>
        <location evidence="2">Cell membrane</location>
    </subcellularLocation>
    <subcellularLocation>
        <location evidence="1">Membrane</location>
        <topology evidence="1">Multi-pass membrane protein</topology>
    </subcellularLocation>
</comment>
<feature type="domain" description="Neurotransmitter-gated ion-channel transmembrane" evidence="13">
    <location>
        <begin position="243"/>
        <end position="326"/>
    </location>
</feature>
<evidence type="ECO:0000256" key="6">
    <source>
        <dbReference type="ARBA" id="ARBA00022729"/>
    </source>
</evidence>
<keyword evidence="10 11" id="KW-0407">Ion channel</keyword>
<dbReference type="InterPro" id="IPR036719">
    <property type="entry name" value="Neuro-gated_channel_TM_sf"/>
</dbReference>
<dbReference type="SUPFAM" id="SSF63712">
    <property type="entry name" value="Nicotinic receptor ligand binding domain-like"/>
    <property type="match status" value="1"/>
</dbReference>
<proteinExistence type="evidence at transcript level"/>
<accession>A0A2S1WM69</accession>
<keyword evidence="7 11" id="KW-1133">Transmembrane helix</keyword>
<dbReference type="CDD" id="cd19049">
    <property type="entry name" value="LGIC_TM_anion"/>
    <property type="match status" value="1"/>
</dbReference>
<keyword evidence="4" id="KW-1003">Cell membrane</keyword>
<dbReference type="PROSITE" id="PS00236">
    <property type="entry name" value="NEUROTR_ION_CHANNEL"/>
    <property type="match status" value="1"/>
</dbReference>
<dbReference type="PANTHER" id="PTHR18945">
    <property type="entry name" value="NEUROTRANSMITTER GATED ION CHANNEL"/>
    <property type="match status" value="1"/>
</dbReference>
<keyword evidence="6 11" id="KW-0732">Signal</keyword>
<feature type="domain" description="Neurotransmitter-gated ion-channel ligand-binding" evidence="12">
    <location>
        <begin position="33"/>
        <end position="235"/>
    </location>
</feature>
<dbReference type="InterPro" id="IPR006028">
    <property type="entry name" value="GABAA/Glycine_rcpt"/>
</dbReference>
<evidence type="ECO:0000256" key="11">
    <source>
        <dbReference type="RuleBase" id="RU000687"/>
    </source>
</evidence>
<dbReference type="InterPro" id="IPR018000">
    <property type="entry name" value="Neurotransmitter_ion_chnl_CS"/>
</dbReference>
<feature type="transmembrane region" description="Helical" evidence="11">
    <location>
        <begin position="376"/>
        <end position="395"/>
    </location>
</feature>